<name>A0ABX7EW61_9HYPH</name>
<dbReference type="InterPro" id="IPR021679">
    <property type="entry name" value="Toxin_endonuclease_YhaV"/>
</dbReference>
<gene>
    <name evidence="1" type="ORF">D4A92_13405</name>
</gene>
<organism evidence="1 2">
    <name type="scientific">Rhizobium rosettiformans</name>
    <dbReference type="NCBI Taxonomy" id="1368430"/>
    <lineage>
        <taxon>Bacteria</taxon>
        <taxon>Pseudomonadati</taxon>
        <taxon>Pseudomonadota</taxon>
        <taxon>Alphaproteobacteria</taxon>
        <taxon>Hyphomicrobiales</taxon>
        <taxon>Rhizobiaceae</taxon>
        <taxon>Rhizobium/Agrobacterium group</taxon>
        <taxon>Rhizobium</taxon>
    </lineage>
</organism>
<reference evidence="1 2" key="1">
    <citation type="submission" date="2018-09" db="EMBL/GenBank/DDBJ databases">
        <title>Rhizobium sp. MAE2-X.</title>
        <authorList>
            <person name="Lee Y."/>
            <person name="Jeon C.O."/>
        </authorList>
    </citation>
    <scope>NUCLEOTIDE SEQUENCE [LARGE SCALE GENOMIC DNA]</scope>
    <source>
        <strain evidence="1 2">MAE2-X</strain>
    </source>
</reference>
<sequence length="168" mass="19263">MSELGAPFTASGWAVYAHPLFLDQLLTLADEVEARKRRDPETWREKNASKRLAAILKLVTTDIPADPGAPQFRQGHTLGSHRKHWFRAKFFQQYRLFFRFDSSRKIIVFVWVNDEDTLRAYGSRYDAYSVFKSMLDSGHPPDDFDVVLNEAKGAGARFAQLIKPTDEP</sequence>
<keyword evidence="2" id="KW-1185">Reference proteome</keyword>
<proteinExistence type="predicted"/>
<dbReference type="EMBL" id="CP032405">
    <property type="protein sequence ID" value="QRF52359.1"/>
    <property type="molecule type" value="Genomic_DNA"/>
</dbReference>
<dbReference type="Pfam" id="PF11663">
    <property type="entry name" value="Toxin_YhaV"/>
    <property type="match status" value="1"/>
</dbReference>
<evidence type="ECO:0000313" key="1">
    <source>
        <dbReference type="EMBL" id="QRF52359.1"/>
    </source>
</evidence>
<evidence type="ECO:0000313" key="2">
    <source>
        <dbReference type="Proteomes" id="UP000596351"/>
    </source>
</evidence>
<dbReference type="Proteomes" id="UP000596351">
    <property type="component" value="Chromosome"/>
</dbReference>
<protein>
    <submittedName>
        <fullName evidence="1">Type II toxin-antitoxin system YhaV family toxin</fullName>
    </submittedName>
</protein>
<accession>A0ABX7EW61</accession>